<comment type="caution">
    <text evidence="1">The sequence shown here is derived from an EMBL/GenBank/DDBJ whole genome shotgun (WGS) entry which is preliminary data.</text>
</comment>
<reference evidence="1 2" key="1">
    <citation type="submission" date="2019-03" db="EMBL/GenBank/DDBJ databases">
        <title>Draft genome sequences of novel Actinobacteria.</title>
        <authorList>
            <person name="Sahin N."/>
            <person name="Ay H."/>
            <person name="Saygin H."/>
        </authorList>
    </citation>
    <scope>NUCLEOTIDE SEQUENCE [LARGE SCALE GENOMIC DNA]</scope>
    <source>
        <strain evidence="1 2">JCM 13523</strain>
    </source>
</reference>
<evidence type="ECO:0008006" key="3">
    <source>
        <dbReference type="Google" id="ProtNLM"/>
    </source>
</evidence>
<dbReference type="PANTHER" id="PTHR43781">
    <property type="entry name" value="SACCHAROPINE DEHYDROGENASE"/>
    <property type="match status" value="1"/>
</dbReference>
<dbReference type="PANTHER" id="PTHR43781:SF1">
    <property type="entry name" value="SACCHAROPINE DEHYDROGENASE"/>
    <property type="match status" value="1"/>
</dbReference>
<proteinExistence type="predicted"/>
<dbReference type="SUPFAM" id="SSF51735">
    <property type="entry name" value="NAD(P)-binding Rossmann-fold domains"/>
    <property type="match status" value="1"/>
</dbReference>
<protein>
    <recommendedName>
        <fullName evidence="3">Saccharopine dehydrogenase NADP binding domain-containing protein</fullName>
    </recommendedName>
</protein>
<name>A0A4R5A1W2_9ACTN</name>
<dbReference type="InterPro" id="IPR036291">
    <property type="entry name" value="NAD(P)-bd_dom_sf"/>
</dbReference>
<dbReference type="AlphaFoldDB" id="A0A4R5A1W2"/>
<evidence type="ECO:0000313" key="1">
    <source>
        <dbReference type="EMBL" id="TDD63442.1"/>
    </source>
</evidence>
<evidence type="ECO:0000313" key="2">
    <source>
        <dbReference type="Proteomes" id="UP000295124"/>
    </source>
</evidence>
<dbReference type="Proteomes" id="UP000295124">
    <property type="component" value="Unassembled WGS sequence"/>
</dbReference>
<dbReference type="EMBL" id="SMKX01000001">
    <property type="protein sequence ID" value="TDD63442.1"/>
    <property type="molecule type" value="Genomic_DNA"/>
</dbReference>
<gene>
    <name evidence="1" type="ORF">E1263_00375</name>
</gene>
<dbReference type="OrthoDB" id="4420885at2"/>
<dbReference type="Gene3D" id="3.40.50.720">
    <property type="entry name" value="NAD(P)-binding Rossmann-like Domain"/>
    <property type="match status" value="1"/>
</dbReference>
<keyword evidence="2" id="KW-1185">Reference proteome</keyword>
<sequence>MSDQIWLLGATGRTGTAIGARLVAAGRTPVLVGRNADRLRAAASEMGIDDPQLVVEASIERIVQVIREQRPAVVVNTIGGYAETATTIARACLPGGHYVDLANELGAIPRLLELSDEAADNGSTFVTGAGFGVLGTQAVVAKLCEGQPTPSAVRVDAMASFAMEAGPLGTALAESIVSGLTTGGLRYQGGRLVKARLASEAQQFNLPDGETASTVLVPTGDLLAAQQASNAPAVVSANALLPGGAVRHLLPLIGGLLAIPALRRLAVRRLAAVTTKAAPRAREHSWGHAVVTWPDGTTRAGWLRCDDAMDFTCAVSTEAALALARGEAKPGAHTPVLAFGADLAVAAGATFILE</sequence>
<accession>A0A4R5A1W2</accession>
<organism evidence="1 2">
    <name type="scientific">Kribbella antibiotica</name>
    <dbReference type="NCBI Taxonomy" id="190195"/>
    <lineage>
        <taxon>Bacteria</taxon>
        <taxon>Bacillati</taxon>
        <taxon>Actinomycetota</taxon>
        <taxon>Actinomycetes</taxon>
        <taxon>Propionibacteriales</taxon>
        <taxon>Kribbellaceae</taxon>
        <taxon>Kribbella</taxon>
    </lineage>
</organism>
<dbReference type="RefSeq" id="WP_132164049.1">
    <property type="nucleotide sequence ID" value="NZ_SMKX01000001.1"/>
</dbReference>